<proteinExistence type="predicted"/>
<feature type="transmembrane region" description="Helical" evidence="6">
    <location>
        <begin position="295"/>
        <end position="316"/>
    </location>
</feature>
<feature type="transmembrane region" description="Helical" evidence="6">
    <location>
        <begin position="21"/>
        <end position="40"/>
    </location>
</feature>
<dbReference type="eggNOG" id="COG0589">
    <property type="taxonomic scope" value="Bacteria"/>
</dbReference>
<dbReference type="PANTHER" id="PTHR39344">
    <property type="entry name" value="UPF0182 PROTEIN SLL1060"/>
    <property type="match status" value="1"/>
</dbReference>
<feature type="transmembrane region" description="Helical" evidence="6">
    <location>
        <begin position="173"/>
        <end position="204"/>
    </location>
</feature>
<keyword evidence="4 6" id="KW-0472">Membrane</keyword>
<feature type="transmembrane region" description="Helical" evidence="6">
    <location>
        <begin position="60"/>
        <end position="84"/>
    </location>
</feature>
<dbReference type="KEGG" id="pbo:PACID_19980"/>
<evidence type="ECO:0000256" key="6">
    <source>
        <dbReference type="SAM" id="Phobius"/>
    </source>
</evidence>
<dbReference type="HOGENOM" id="CLU_275818_0_0_11"/>
<feature type="region of interest" description="Disordered" evidence="5">
    <location>
        <begin position="1124"/>
        <end position="1156"/>
    </location>
</feature>
<reference evidence="7 8" key="1">
    <citation type="journal article" date="2012" name="BMC Genomics">
        <title>The genome sequence of Propionibacterium acidipropionici provides insights into its biotechnological and industrial potential.</title>
        <authorList>
            <person name="Parizzi L.P."/>
            <person name="Grassi M.C."/>
            <person name="Llerena L.A."/>
            <person name="Carazzolle M.F."/>
            <person name="Queiroz V.L."/>
            <person name="Lunardi I."/>
            <person name="Zeidler A.F."/>
            <person name="Teixeira P.J."/>
            <person name="Mieczkowski P."/>
            <person name="Rincones J."/>
            <person name="Pereira G.A."/>
        </authorList>
    </citation>
    <scope>NUCLEOTIDE SEQUENCE [LARGE SCALE GENOMIC DNA]</scope>
    <source>
        <strain evidence="8">ATCC 4875 / DSM 20272 / JCM 6432 / NBRC 12425 / NCIMB 8070</strain>
    </source>
</reference>
<feature type="region of interest" description="Disordered" evidence="5">
    <location>
        <begin position="614"/>
        <end position="634"/>
    </location>
</feature>
<evidence type="ECO:0000313" key="8">
    <source>
        <dbReference type="Proteomes" id="UP000000214"/>
    </source>
</evidence>
<feature type="compositionally biased region" description="Basic and acidic residues" evidence="5">
    <location>
        <begin position="795"/>
        <end position="807"/>
    </location>
</feature>
<name>K7RXV2_ACIA4</name>
<dbReference type="Pfam" id="PF03699">
    <property type="entry name" value="UPF0182"/>
    <property type="match status" value="1"/>
</dbReference>
<feature type="transmembrane region" description="Helical" evidence="6">
    <location>
        <begin position="225"/>
        <end position="249"/>
    </location>
</feature>
<dbReference type="PANTHER" id="PTHR39344:SF1">
    <property type="entry name" value="UPF0182 PROTEIN SLL1060"/>
    <property type="match status" value="1"/>
</dbReference>
<protein>
    <submittedName>
        <fullName evidence="7">Integral membrane protein</fullName>
    </submittedName>
</protein>
<feature type="transmembrane region" description="Helical" evidence="6">
    <location>
        <begin position="112"/>
        <end position="131"/>
    </location>
</feature>
<organism evidence="7 8">
    <name type="scientific">Acidipropionibacterium acidipropionici (strain ATCC 4875 / DSM 20272 / JCM 6432 / NBRC 12425 / NCIMB 8070 / 4)</name>
    <name type="common">Propionibacterium acidipropionici</name>
    <dbReference type="NCBI Taxonomy" id="1171373"/>
    <lineage>
        <taxon>Bacteria</taxon>
        <taxon>Bacillati</taxon>
        <taxon>Actinomycetota</taxon>
        <taxon>Actinomycetes</taxon>
        <taxon>Propionibacteriales</taxon>
        <taxon>Propionibacteriaceae</taxon>
        <taxon>Acidipropionibacterium</taxon>
    </lineage>
</organism>
<feature type="region of interest" description="Disordered" evidence="5">
    <location>
        <begin position="784"/>
        <end position="966"/>
    </location>
</feature>
<sequence length="1156" mass="126136">MSSHSASAPRRRPAQRPRRRHRIWAIVLVVLTVAVLAWLLASNVVTDLLWYSAIGYRKVFLTRLLSGLGLFLLGLVVVGGSTALNMAIATRLRPSEAQGPGHYQELLLRRKVLAILLPSLFVGLLAGTSTASQTSTMLAWWNRTPFGVKDPYHGLDVSFYTFTYPWLRMLVNIGLAAVVLSLLGAFVVHLSMGAVTVLAPSILSPGGPARQKRQRTHLLTSRAQAHLSVLAAIGLVVFAASSLLGRYGLEVSQSSLFTGIGYTEDHYRGTARLVVAGISLVVAVLFVVNAKLRCWGVPGIGIILMLVATLLVQGIYPALMQRFSVTPDAPDKERPYMINNIAATRAAYGIDNTTISDYSAVTSASSGQLKADAEAVPSIRLMDPAVIGPTFEQLQQVRGFYSFPKTLDVDRYKVDGTMTDTVVAAREIDLNGITDKSWNNLHTVYTHGNGLVAAYGNKRQTSGEPEWLARDIPTTGKLPEKQSRIYYGERSSQYAVVGARPGAAPVELDTPGGGQGAQGAERKNTYDGKGGVSVSNPLVRAMYATKFADINLLLSDRVHSNSRILYDRTPLDRVAKVAPWLKVDSDALPTLVDGRLVWVVDGYTTSANYPNSNRVDLRDASSDSTSQTRQAQPSEPVNYIRNSVKAVVDAYDGSVTLYAWDTKDPILRTWEKAFPGTVHPRSQMSADLLSHVRYPQDLFKVQRQILGRYHTTNPDTWYQRNDVWEAPDDPVRTGQGLEPPLLPHDPLARGDQPGVPLHRGDGSQQAPEPRRLHLGRLGRHEVGLREDPGAADVQLHPDRRPQPDRQRDHRRHQCVLEAAALPEPRLGDGHPGQSAHPSGGRRTALRPADLRPTADRLGGLPDPPFRGGALRHPCGYRRHPPGRPRPGLPGGCGGGHERAPVGLLLDRDPPHLAEGQGSADAGSGSLHRGGQGPQIRRPGDLPEADRPGSQTRLPSPGTGEMNQIHVPSSDQPLVVSVHPGVPELLISTAVGWARAFGSSLCMAYVDESRVTIEGYEDGSVRHTALVPDDERTPWRARDSQLREALASVMAGYPDVDWQFRYRAGNPDRELSHLAHTLDAAAIIVGTRAPGFRWTAKEWFDGSVALQLSRRQTRPVVLVPLSTQDWERPVAVRPPEPPETTGRADDRPEEIGPDRVD</sequence>
<dbReference type="CDD" id="cd00293">
    <property type="entry name" value="USP-like"/>
    <property type="match status" value="1"/>
</dbReference>
<dbReference type="InterPro" id="IPR005372">
    <property type="entry name" value="UPF0182"/>
</dbReference>
<evidence type="ECO:0000256" key="3">
    <source>
        <dbReference type="ARBA" id="ARBA00022989"/>
    </source>
</evidence>
<feature type="compositionally biased region" description="Basic and acidic residues" evidence="5">
    <location>
        <begin position="937"/>
        <end position="946"/>
    </location>
</feature>
<evidence type="ECO:0000313" key="7">
    <source>
        <dbReference type="EMBL" id="AFV89793.1"/>
    </source>
</evidence>
<dbReference type="STRING" id="1171373.PACID_19980"/>
<dbReference type="SUPFAM" id="SSF52402">
    <property type="entry name" value="Adenine nucleotide alpha hydrolases-like"/>
    <property type="match status" value="1"/>
</dbReference>
<evidence type="ECO:0000256" key="1">
    <source>
        <dbReference type="ARBA" id="ARBA00022475"/>
    </source>
</evidence>
<feature type="compositionally biased region" description="Basic and acidic residues" evidence="5">
    <location>
        <begin position="895"/>
        <end position="911"/>
    </location>
</feature>
<feature type="compositionally biased region" description="Basic and acidic residues" evidence="5">
    <location>
        <begin position="1141"/>
        <end position="1156"/>
    </location>
</feature>
<dbReference type="Proteomes" id="UP000000214">
    <property type="component" value="Chromosome"/>
</dbReference>
<dbReference type="Gene3D" id="3.40.50.12370">
    <property type="match status" value="1"/>
</dbReference>
<evidence type="ECO:0000256" key="2">
    <source>
        <dbReference type="ARBA" id="ARBA00022692"/>
    </source>
</evidence>
<keyword evidence="2 6" id="KW-0812">Transmembrane</keyword>
<accession>K7RXV2</accession>
<feature type="region of interest" description="Disordered" evidence="5">
    <location>
        <begin position="505"/>
        <end position="531"/>
    </location>
</feature>
<dbReference type="GO" id="GO:0016020">
    <property type="term" value="C:membrane"/>
    <property type="evidence" value="ECO:0007669"/>
    <property type="project" value="InterPro"/>
</dbReference>
<dbReference type="PATRIC" id="fig|1171373.8.peg.1977"/>
<keyword evidence="3 6" id="KW-1133">Transmembrane helix</keyword>
<evidence type="ECO:0000256" key="5">
    <source>
        <dbReference type="SAM" id="MobiDB-lite"/>
    </source>
</evidence>
<evidence type="ECO:0000256" key="4">
    <source>
        <dbReference type="ARBA" id="ARBA00023136"/>
    </source>
</evidence>
<gene>
    <name evidence="7" type="ordered locus">PACID_19980</name>
</gene>
<feature type="transmembrane region" description="Helical" evidence="6">
    <location>
        <begin position="269"/>
        <end position="288"/>
    </location>
</feature>
<feature type="compositionally biased region" description="Polar residues" evidence="5">
    <location>
        <begin position="622"/>
        <end position="634"/>
    </location>
</feature>
<feature type="region of interest" description="Disordered" evidence="5">
    <location>
        <begin position="726"/>
        <end position="770"/>
    </location>
</feature>
<dbReference type="AlphaFoldDB" id="K7RXV2"/>
<keyword evidence="1" id="KW-1003">Cell membrane</keyword>
<dbReference type="EMBL" id="CP003493">
    <property type="protein sequence ID" value="AFV89793.1"/>
    <property type="molecule type" value="Genomic_DNA"/>
</dbReference>
<dbReference type="GO" id="GO:0005576">
    <property type="term" value="C:extracellular region"/>
    <property type="evidence" value="ECO:0007669"/>
    <property type="project" value="TreeGrafter"/>
</dbReference>
<dbReference type="eggNOG" id="COG1615">
    <property type="taxonomic scope" value="Bacteria"/>
</dbReference>